<dbReference type="PROSITE" id="PS50017">
    <property type="entry name" value="DEATH_DOMAIN"/>
    <property type="match status" value="1"/>
</dbReference>
<feature type="domain" description="Death" evidence="2">
    <location>
        <begin position="194"/>
        <end position="258"/>
    </location>
</feature>
<sequence length="261" mass="30619">MGDKEKLLNILEELSKTDYEKYLWSIHHLIPRSKLDNISRVKLATLFQQYFPDKMLDITAQILQKIPRKDLHERLNLKPNDGEIRALALQGQEKESKKVTLSESEPAAEPTMSRQVESPNHNIRHRKLFKSLGKKPSHRTFMKRGRKRRHRDIQLESGSLDMDTTGTSMPLVTDQQLMLTAGNFGKEWKTIGIQSLEIQSCKLEQIEEENKFNMQMRVFQMLKTWRTKMKKEATAIRLHEILSQEDVPLYPEDIHFLVDQE</sequence>
<gene>
    <name evidence="4 5 6" type="primary">LOC117358048</name>
</gene>
<dbReference type="Pfam" id="PF02758">
    <property type="entry name" value="PYRIN"/>
    <property type="match status" value="1"/>
</dbReference>
<dbReference type="RefSeq" id="XP_033795369.1">
    <property type="nucleotide sequence ID" value="XM_033939478.1"/>
</dbReference>
<dbReference type="Pfam" id="PF00531">
    <property type="entry name" value="Death"/>
    <property type="match status" value="1"/>
</dbReference>
<dbReference type="SMART" id="SM01289">
    <property type="entry name" value="PYRIN"/>
    <property type="match status" value="1"/>
</dbReference>
<reference evidence="4 5" key="1">
    <citation type="submission" date="2025-04" db="UniProtKB">
        <authorList>
            <consortium name="RefSeq"/>
        </authorList>
    </citation>
    <scope>IDENTIFICATION</scope>
</reference>
<evidence type="ECO:0000313" key="5">
    <source>
        <dbReference type="RefSeq" id="XP_033795370.1"/>
    </source>
</evidence>
<dbReference type="InterPro" id="IPR000488">
    <property type="entry name" value="Death_dom"/>
</dbReference>
<dbReference type="InterPro" id="IPR004020">
    <property type="entry name" value="DAPIN"/>
</dbReference>
<dbReference type="Gene3D" id="1.10.533.10">
    <property type="entry name" value="Death Domain, Fas"/>
    <property type="match status" value="2"/>
</dbReference>
<dbReference type="GO" id="GO:0007165">
    <property type="term" value="P:signal transduction"/>
    <property type="evidence" value="ECO:0007669"/>
    <property type="project" value="InterPro"/>
</dbReference>
<proteinExistence type="predicted"/>
<name>A0A6P8R8Z5_GEOSA</name>
<dbReference type="CDD" id="cd01670">
    <property type="entry name" value="Death"/>
    <property type="match status" value="1"/>
</dbReference>
<dbReference type="RefSeq" id="XP_033795370.1">
    <property type="nucleotide sequence ID" value="XM_033939479.1"/>
</dbReference>
<evidence type="ECO:0000313" key="6">
    <source>
        <dbReference type="RefSeq" id="XP_033795371.1"/>
    </source>
</evidence>
<dbReference type="AlphaFoldDB" id="A0A6P8R8Z5"/>
<dbReference type="KEGG" id="gsh:117358048"/>
<dbReference type="RefSeq" id="XP_033795371.1">
    <property type="nucleotide sequence ID" value="XM_033939480.1"/>
</dbReference>
<evidence type="ECO:0000313" key="3">
    <source>
        <dbReference type="Proteomes" id="UP000515159"/>
    </source>
</evidence>
<dbReference type="OrthoDB" id="10058437at2759"/>
<keyword evidence="3" id="KW-1185">Reference proteome</keyword>
<organism evidence="3 6">
    <name type="scientific">Geotrypetes seraphini</name>
    <name type="common">Gaboon caecilian</name>
    <name type="synonym">Caecilia seraphini</name>
    <dbReference type="NCBI Taxonomy" id="260995"/>
    <lineage>
        <taxon>Eukaryota</taxon>
        <taxon>Metazoa</taxon>
        <taxon>Chordata</taxon>
        <taxon>Craniata</taxon>
        <taxon>Vertebrata</taxon>
        <taxon>Euteleostomi</taxon>
        <taxon>Amphibia</taxon>
        <taxon>Gymnophiona</taxon>
        <taxon>Geotrypetes</taxon>
    </lineage>
</organism>
<evidence type="ECO:0000256" key="1">
    <source>
        <dbReference type="SAM" id="MobiDB-lite"/>
    </source>
</evidence>
<feature type="region of interest" description="Disordered" evidence="1">
    <location>
        <begin position="89"/>
        <end position="120"/>
    </location>
</feature>
<protein>
    <submittedName>
        <fullName evidence="4 5">Uncharacterized protein LOC117358048</fullName>
    </submittedName>
</protein>
<dbReference type="SUPFAM" id="SSF47986">
    <property type="entry name" value="DEATH domain"/>
    <property type="match status" value="2"/>
</dbReference>
<evidence type="ECO:0000259" key="2">
    <source>
        <dbReference type="PROSITE" id="PS50017"/>
    </source>
</evidence>
<dbReference type="Proteomes" id="UP000515159">
    <property type="component" value="Chromosome 3"/>
</dbReference>
<dbReference type="GeneID" id="117358048"/>
<evidence type="ECO:0000313" key="4">
    <source>
        <dbReference type="RefSeq" id="XP_033795369.1"/>
    </source>
</evidence>
<accession>A0A6P8R8Z5</accession>
<dbReference type="InterPro" id="IPR011029">
    <property type="entry name" value="DEATH-like_dom_sf"/>
</dbReference>